<dbReference type="AlphaFoldDB" id="A0A0K0XXY9"/>
<dbReference type="EMBL" id="CP012154">
    <property type="protein sequence ID" value="AKS42548.1"/>
    <property type="molecule type" value="Genomic_DNA"/>
</dbReference>
<reference evidence="1 2" key="1">
    <citation type="submission" date="2015-07" db="EMBL/GenBank/DDBJ databases">
        <authorList>
            <person name="Noorani M."/>
        </authorList>
    </citation>
    <scope>NUCLEOTIDE SEQUENCE [LARGE SCALE GENOMIC DNA]</scope>
    <source>
        <strain evidence="1 2">KCTC 42284</strain>
    </source>
</reference>
<dbReference type="Proteomes" id="UP000066624">
    <property type="component" value="Chromosome"/>
</dbReference>
<gene>
    <name evidence="1" type="ORF">WM2015_2185</name>
</gene>
<protein>
    <submittedName>
        <fullName evidence="1">Uncharacterized protein</fullName>
    </submittedName>
</protein>
<dbReference type="OrthoDB" id="6197958at2"/>
<organism evidence="1 2">
    <name type="scientific">Wenzhouxiangella marina</name>
    <dbReference type="NCBI Taxonomy" id="1579979"/>
    <lineage>
        <taxon>Bacteria</taxon>
        <taxon>Pseudomonadati</taxon>
        <taxon>Pseudomonadota</taxon>
        <taxon>Gammaproteobacteria</taxon>
        <taxon>Chromatiales</taxon>
        <taxon>Wenzhouxiangellaceae</taxon>
        <taxon>Wenzhouxiangella</taxon>
    </lineage>
</organism>
<proteinExistence type="predicted"/>
<keyword evidence="2" id="KW-1185">Reference proteome</keyword>
<evidence type="ECO:0000313" key="1">
    <source>
        <dbReference type="EMBL" id="AKS42548.1"/>
    </source>
</evidence>
<sequence>MTPEQRFDILKLEITLIQRTLDKYDLLIFRGRTSFITLWMAGLGLAFTIKSVTVPLLVVVLSLAYWFLEGTMRYQYWFKYVDRYRFLRDRMNSPDPDLDRISIYDLTNLYHRKPVQRLKKFKACFLKKEPSVLYGLMGGLAFLLWLLLQSNVLQFPVDG</sequence>
<dbReference type="RefSeq" id="WP_049726102.1">
    <property type="nucleotide sequence ID" value="NZ_CP012154.1"/>
</dbReference>
<name>A0A0K0XXY9_9GAMM</name>
<dbReference type="KEGG" id="wma:WM2015_2185"/>
<accession>A0A0K0XXY9</accession>
<evidence type="ECO:0000313" key="2">
    <source>
        <dbReference type="Proteomes" id="UP000066624"/>
    </source>
</evidence>